<name>A0A7J2U148_9CREN</name>
<proteinExistence type="predicted"/>
<accession>A0A7J2U148</accession>
<sequence length="80" mass="9290">MLLKRLLTAKEVLATLLFLSRIFFRILSEYSRHSFPLYASIYPVKLVAKITAALLLYVTRIGRNNINILFNINSTDNHHK</sequence>
<comment type="caution">
    <text evidence="1">The sequence shown here is derived from an EMBL/GenBank/DDBJ whole genome shotgun (WGS) entry which is preliminary data.</text>
</comment>
<dbReference type="AlphaFoldDB" id="A0A7J2U148"/>
<evidence type="ECO:0000313" key="1">
    <source>
        <dbReference type="EMBL" id="HEM66494.1"/>
    </source>
</evidence>
<protein>
    <submittedName>
        <fullName evidence="1">Uncharacterized protein</fullName>
    </submittedName>
</protein>
<dbReference type="EMBL" id="DSEU01000017">
    <property type="protein sequence ID" value="HEM66494.1"/>
    <property type="molecule type" value="Genomic_DNA"/>
</dbReference>
<organism evidence="1">
    <name type="scientific">Ignisphaera aggregans</name>
    <dbReference type="NCBI Taxonomy" id="334771"/>
    <lineage>
        <taxon>Archaea</taxon>
        <taxon>Thermoproteota</taxon>
        <taxon>Thermoprotei</taxon>
        <taxon>Desulfurococcales</taxon>
        <taxon>Desulfurococcaceae</taxon>
        <taxon>Ignisphaera</taxon>
    </lineage>
</organism>
<reference evidence="1" key="1">
    <citation type="journal article" date="2020" name="mSystems">
        <title>Genome- and Community-Level Interaction Insights into Carbon Utilization and Element Cycling Functions of Hydrothermarchaeota in Hydrothermal Sediment.</title>
        <authorList>
            <person name="Zhou Z."/>
            <person name="Liu Y."/>
            <person name="Xu W."/>
            <person name="Pan J."/>
            <person name="Luo Z.H."/>
            <person name="Li M."/>
        </authorList>
    </citation>
    <scope>NUCLEOTIDE SEQUENCE [LARGE SCALE GENOMIC DNA]</scope>
    <source>
        <strain evidence="1">SpSt-125</strain>
    </source>
</reference>
<gene>
    <name evidence="1" type="ORF">ENO26_02830</name>
</gene>